<comment type="caution">
    <text evidence="1">The sequence shown here is derived from an EMBL/GenBank/DDBJ whole genome shotgun (WGS) entry which is preliminary data.</text>
</comment>
<accession>A0ABR4ADZ0</accession>
<dbReference type="EMBL" id="JBEFKJ010000012">
    <property type="protein sequence ID" value="KAL2043096.1"/>
    <property type="molecule type" value="Genomic_DNA"/>
</dbReference>
<name>A0ABR4ADZ0_9LECA</name>
<organism evidence="1 2">
    <name type="scientific">Stereocaulon virgatum</name>
    <dbReference type="NCBI Taxonomy" id="373712"/>
    <lineage>
        <taxon>Eukaryota</taxon>
        <taxon>Fungi</taxon>
        <taxon>Dikarya</taxon>
        <taxon>Ascomycota</taxon>
        <taxon>Pezizomycotina</taxon>
        <taxon>Lecanoromycetes</taxon>
        <taxon>OSLEUM clade</taxon>
        <taxon>Lecanoromycetidae</taxon>
        <taxon>Lecanorales</taxon>
        <taxon>Lecanorineae</taxon>
        <taxon>Stereocaulaceae</taxon>
        <taxon>Stereocaulon</taxon>
    </lineage>
</organism>
<evidence type="ECO:0000313" key="2">
    <source>
        <dbReference type="Proteomes" id="UP001590950"/>
    </source>
</evidence>
<gene>
    <name evidence="1" type="ORF">N7G274_004156</name>
</gene>
<evidence type="ECO:0000313" key="1">
    <source>
        <dbReference type="EMBL" id="KAL2043096.1"/>
    </source>
</evidence>
<dbReference type="Proteomes" id="UP001590950">
    <property type="component" value="Unassembled WGS sequence"/>
</dbReference>
<protein>
    <submittedName>
        <fullName evidence="1">Uncharacterized protein</fullName>
    </submittedName>
</protein>
<sequence>MKAGACQFSHLLSIVLKHASQNDRLLHRLKIVPILLMYSEPADTTGQTIDPVDTCSIRSLKYVIIKACDSSIVEHGHGHGVMPPPHLHRLDSCFQQWFRFIPHFS</sequence>
<proteinExistence type="predicted"/>
<reference evidence="1 2" key="1">
    <citation type="submission" date="2024-09" db="EMBL/GenBank/DDBJ databases">
        <title>Rethinking Asexuality: The Enigmatic Case of Functional Sexual Genes in Lepraria (Stereocaulaceae).</title>
        <authorList>
            <person name="Doellman M."/>
            <person name="Sun Y."/>
            <person name="Barcenas-Pena A."/>
            <person name="Lumbsch H.T."/>
            <person name="Grewe F."/>
        </authorList>
    </citation>
    <scope>NUCLEOTIDE SEQUENCE [LARGE SCALE GENOMIC DNA]</scope>
    <source>
        <strain evidence="1 2">Mercado 3170</strain>
    </source>
</reference>
<keyword evidence="2" id="KW-1185">Reference proteome</keyword>